<name>A0A068SWW6_NEOGA</name>
<organism evidence="1 2">
    <name type="scientific">Neorhizobium galegae bv. orientalis str. HAMBI 540</name>
    <dbReference type="NCBI Taxonomy" id="1028800"/>
    <lineage>
        <taxon>Bacteria</taxon>
        <taxon>Pseudomonadati</taxon>
        <taxon>Pseudomonadota</taxon>
        <taxon>Alphaproteobacteria</taxon>
        <taxon>Hyphomicrobiales</taxon>
        <taxon>Rhizobiaceae</taxon>
        <taxon>Rhizobium/Agrobacterium group</taxon>
        <taxon>Neorhizobium</taxon>
    </lineage>
</organism>
<evidence type="ECO:0000313" key="2">
    <source>
        <dbReference type="Proteomes" id="UP000028181"/>
    </source>
</evidence>
<dbReference type="Proteomes" id="UP000028181">
    <property type="component" value="Chromosome I"/>
</dbReference>
<accession>A0A068SWW6</accession>
<dbReference type="Gene3D" id="3.40.720.10">
    <property type="entry name" value="Alkaline Phosphatase, subunit A"/>
    <property type="match status" value="2"/>
</dbReference>
<dbReference type="GeneID" id="24255463"/>
<dbReference type="PANTHER" id="PTHR10151">
    <property type="entry name" value="ECTONUCLEOTIDE PYROPHOSPHATASE/PHOSPHODIESTERASE"/>
    <property type="match status" value="1"/>
</dbReference>
<dbReference type="RefSeq" id="WP_051909485.1">
    <property type="nucleotide sequence ID" value="NZ_HG938353.1"/>
</dbReference>
<dbReference type="KEGG" id="ngg:RG540_CH34010"/>
<dbReference type="PANTHER" id="PTHR10151:SF120">
    <property type="entry name" value="BIS(5'-ADENOSYL)-TRIPHOSPHATASE"/>
    <property type="match status" value="1"/>
</dbReference>
<evidence type="ECO:0000313" key="1">
    <source>
        <dbReference type="EMBL" id="CDN49565.1"/>
    </source>
</evidence>
<protein>
    <submittedName>
        <fullName evidence="1">Type I phosphodiesterase/nucleotide pyrophosphatase</fullName>
    </submittedName>
</protein>
<dbReference type="eggNOG" id="COG1524">
    <property type="taxonomic scope" value="Bacteria"/>
</dbReference>
<dbReference type="InterPro" id="IPR017850">
    <property type="entry name" value="Alkaline_phosphatase_core_sf"/>
</dbReference>
<reference evidence="2" key="1">
    <citation type="journal article" date="2014" name="BMC Genomics">
        <title>Genome sequencing of two Neorhizobium galegae strains reveals a noeT gene responsible for the unusual acetylation of the nodulation factors.</title>
        <authorList>
            <person name="Osterman J."/>
            <person name="Marsh J."/>
            <person name="Laine P.K."/>
            <person name="Zeng Z."/>
            <person name="Alatalo E."/>
            <person name="Sullivan J.T."/>
            <person name="Young J.P."/>
            <person name="Thomas-Oates J."/>
            <person name="Paulin L."/>
            <person name="Lindstrom K."/>
        </authorList>
    </citation>
    <scope>NUCLEOTIDE SEQUENCE [LARGE SCALE GENOMIC DNA]</scope>
    <source>
        <strain evidence="2">HAMBI 540</strain>
    </source>
</reference>
<dbReference type="OrthoDB" id="9779418at2"/>
<dbReference type="AlphaFoldDB" id="A0A068SWW6"/>
<sequence length="524" mass="55194">MSNSPAASQHRTIIHPHARHVIVVGIDGLRPDMINAATMPNLTAMRARGVSSKDHRTVFPSETRGALTALASGARPETTGVLGNEFYSRDGSGLLTGTDTIHDWRAGDKRLIGGMVTATNLSETLAKNGKSFAVVTSSGQGSFTALNWKGGDWGQTGYNVRHPAVGFPPELAVDIAEQHRVPANGLDRGAEKQAVAVFTDTVWPAKKPDAAIIWLTEVDSASHRYGLGAEGMLASMRDCDIAIGNLLEWRDRQPEKDGIVIFVTSDHGHSTIVEFISVGDAFKEAGISADTRLGDGVDVLYRRGRAPGFWLKKFDKGLLQGVFDALAVQPWYGATFTPAIERGSHEGILPGTLALELTGAAHPRAPDLYINLKGDGTNNAFGVPGTSVCDAGSYSGIPLGGGSHGGLHSTELAAVLIGEGAGLKSGGQVIASRTAIYDIAPTVLEMLGLKPAASMTGRPMFELFEEGEAVEAPVVTEFTAAIDGKVSRIVIGHVAGRAYIDEADLLTENADKYGAQPKGAELQS</sequence>
<dbReference type="HOGENOM" id="CLU_039509_0_0_5"/>
<dbReference type="PATRIC" id="fig|1028800.3.peg.3455"/>
<proteinExistence type="predicted"/>
<dbReference type="Pfam" id="PF01663">
    <property type="entry name" value="Phosphodiest"/>
    <property type="match status" value="1"/>
</dbReference>
<dbReference type="EMBL" id="HG938353">
    <property type="protein sequence ID" value="CDN49565.1"/>
    <property type="molecule type" value="Genomic_DNA"/>
</dbReference>
<gene>
    <name evidence="1" type="ORF">RG540_CH34010</name>
</gene>
<dbReference type="SUPFAM" id="SSF53649">
    <property type="entry name" value="Alkaline phosphatase-like"/>
    <property type="match status" value="1"/>
</dbReference>
<dbReference type="InterPro" id="IPR002591">
    <property type="entry name" value="Phosphodiest/P_Trfase"/>
</dbReference>
<dbReference type="GO" id="GO:0016787">
    <property type="term" value="F:hydrolase activity"/>
    <property type="evidence" value="ECO:0007669"/>
    <property type="project" value="UniProtKB-ARBA"/>
</dbReference>
<keyword evidence="2" id="KW-1185">Reference proteome</keyword>